<proteinExistence type="predicted"/>
<gene>
    <name evidence="1" type="ordered locus">Clos_0619</name>
</gene>
<dbReference type="HOGENOM" id="CLU_1529452_0_0_9"/>
<evidence type="ECO:0000313" key="1">
    <source>
        <dbReference type="EMBL" id="ABW18179.1"/>
    </source>
</evidence>
<dbReference type="Proteomes" id="UP000000269">
    <property type="component" value="Chromosome"/>
</dbReference>
<sequence length="175" mass="20388">MRIHRNIDVSKFLSSMKKSKDIFQIRSKEVEEQRRILEMSKQQLENMALGNKLERIARKISRGDRVNNEERALLGKHNPEKLRKADMASKRRKELESRLKSAKNEKEARDIIMEASVEVGQVLSNKDNEYGELLSDAYDKAIHEYHSGISKESGKSNMEAIIEHRNTKRKLDIKI</sequence>
<name>A8MM12_ALKOO</name>
<organism evidence="1 2">
    <name type="scientific">Alkaliphilus oremlandii (strain OhILAs)</name>
    <name type="common">Clostridium oremlandii (strain OhILAs)</name>
    <dbReference type="NCBI Taxonomy" id="350688"/>
    <lineage>
        <taxon>Bacteria</taxon>
        <taxon>Bacillati</taxon>
        <taxon>Bacillota</taxon>
        <taxon>Clostridia</taxon>
        <taxon>Peptostreptococcales</taxon>
        <taxon>Natronincolaceae</taxon>
        <taxon>Alkaliphilus</taxon>
    </lineage>
</organism>
<reference evidence="2" key="1">
    <citation type="submission" date="2007-10" db="EMBL/GenBank/DDBJ databases">
        <title>Complete genome of Alkaliphilus oremlandii OhILAs.</title>
        <authorList>
            <person name="Copeland A."/>
            <person name="Lucas S."/>
            <person name="Lapidus A."/>
            <person name="Barry K."/>
            <person name="Detter J.C."/>
            <person name="Glavina del Rio T."/>
            <person name="Hammon N."/>
            <person name="Israni S."/>
            <person name="Dalin E."/>
            <person name="Tice H."/>
            <person name="Pitluck S."/>
            <person name="Chain P."/>
            <person name="Malfatti S."/>
            <person name="Shin M."/>
            <person name="Vergez L."/>
            <person name="Schmutz J."/>
            <person name="Larimer F."/>
            <person name="Land M."/>
            <person name="Hauser L."/>
            <person name="Kyrpides N."/>
            <person name="Mikhailova N."/>
            <person name="Stolz J.F."/>
            <person name="Dawson A."/>
            <person name="Fisher E."/>
            <person name="Crable B."/>
            <person name="Perera E."/>
            <person name="Lisak J."/>
            <person name="Ranganathan M."/>
            <person name="Basu P."/>
            <person name="Richardson P."/>
        </authorList>
    </citation>
    <scope>NUCLEOTIDE SEQUENCE [LARGE SCALE GENOMIC DNA]</scope>
    <source>
        <strain evidence="2">OhILAs</strain>
    </source>
</reference>
<keyword evidence="2" id="KW-1185">Reference proteome</keyword>
<dbReference type="STRING" id="350688.Clos_0619"/>
<dbReference type="AlphaFoldDB" id="A8MM12"/>
<accession>A8MM12</accession>
<protein>
    <submittedName>
        <fullName evidence="1">Uncharacterized protein</fullName>
    </submittedName>
</protein>
<evidence type="ECO:0000313" key="2">
    <source>
        <dbReference type="Proteomes" id="UP000000269"/>
    </source>
</evidence>
<dbReference type="EMBL" id="CP000853">
    <property type="protein sequence ID" value="ABW18179.1"/>
    <property type="molecule type" value="Genomic_DNA"/>
</dbReference>
<dbReference type="RefSeq" id="WP_012158493.1">
    <property type="nucleotide sequence ID" value="NC_009922.1"/>
</dbReference>
<dbReference type="KEGG" id="aoe:Clos_0619"/>